<organism evidence="2 3">
    <name type="scientific">Pelomonas lactea</name>
    <dbReference type="NCBI Taxonomy" id="3299030"/>
    <lineage>
        <taxon>Bacteria</taxon>
        <taxon>Pseudomonadati</taxon>
        <taxon>Pseudomonadota</taxon>
        <taxon>Betaproteobacteria</taxon>
        <taxon>Burkholderiales</taxon>
        <taxon>Sphaerotilaceae</taxon>
        <taxon>Roseateles</taxon>
    </lineage>
</organism>
<evidence type="ECO:0000256" key="1">
    <source>
        <dbReference type="SAM" id="Phobius"/>
    </source>
</evidence>
<keyword evidence="1" id="KW-0812">Transmembrane</keyword>
<feature type="transmembrane region" description="Helical" evidence="1">
    <location>
        <begin position="82"/>
        <end position="99"/>
    </location>
</feature>
<dbReference type="RefSeq" id="WP_394509899.1">
    <property type="nucleotide sequence ID" value="NZ_JBIGHX010000002.1"/>
</dbReference>
<keyword evidence="1" id="KW-1133">Transmembrane helix</keyword>
<feature type="transmembrane region" description="Helical" evidence="1">
    <location>
        <begin position="15"/>
        <end position="36"/>
    </location>
</feature>
<feature type="transmembrane region" description="Helical" evidence="1">
    <location>
        <begin position="57"/>
        <end position="76"/>
    </location>
</feature>
<proteinExistence type="predicted"/>
<evidence type="ECO:0000313" key="2">
    <source>
        <dbReference type="EMBL" id="MFG6461044.1"/>
    </source>
</evidence>
<evidence type="ECO:0000313" key="3">
    <source>
        <dbReference type="Proteomes" id="UP001606302"/>
    </source>
</evidence>
<name>A0ABW7GGH2_9BURK</name>
<keyword evidence="1" id="KW-0472">Membrane</keyword>
<accession>A0ABW7GGH2</accession>
<sequence>MSLELALGFATAQHAWSWALLLAMAAKVGSTLALLAPKSGRQWRWVQRHEAPLWWTTKLSALALCACAAMLCHLGGDRPGERFFAGLLLVAVGLVAARVKRRLAD</sequence>
<dbReference type="EMBL" id="JBIGHX010000002">
    <property type="protein sequence ID" value="MFG6461044.1"/>
    <property type="molecule type" value="Genomic_DNA"/>
</dbReference>
<comment type="caution">
    <text evidence="2">The sequence shown here is derived from an EMBL/GenBank/DDBJ whole genome shotgun (WGS) entry which is preliminary data.</text>
</comment>
<evidence type="ECO:0008006" key="4">
    <source>
        <dbReference type="Google" id="ProtNLM"/>
    </source>
</evidence>
<dbReference type="Proteomes" id="UP001606302">
    <property type="component" value="Unassembled WGS sequence"/>
</dbReference>
<keyword evidence="3" id="KW-1185">Reference proteome</keyword>
<gene>
    <name evidence="2" type="ORF">ACG04Q_05620</name>
</gene>
<reference evidence="2 3" key="1">
    <citation type="submission" date="2024-08" db="EMBL/GenBank/DDBJ databases">
        <authorList>
            <person name="Lu H."/>
        </authorList>
    </citation>
    <scope>NUCLEOTIDE SEQUENCE [LARGE SCALE GENOMIC DNA]</scope>
    <source>
        <strain evidence="2 3">DXS20W</strain>
    </source>
</reference>
<protein>
    <recommendedName>
        <fullName evidence="4">DUF3325 domain-containing protein</fullName>
    </recommendedName>
</protein>